<dbReference type="NCBIfam" id="TIGR01571">
    <property type="entry name" value="A_thal_Cys_rich"/>
    <property type="match status" value="1"/>
</dbReference>
<feature type="compositionally biased region" description="Polar residues" evidence="1">
    <location>
        <begin position="1"/>
        <end position="21"/>
    </location>
</feature>
<evidence type="ECO:0000256" key="1">
    <source>
        <dbReference type="SAM" id="MobiDB-lite"/>
    </source>
</evidence>
<gene>
    <name evidence="2" type="ORF">FN846DRAFT_221591</name>
</gene>
<feature type="compositionally biased region" description="Polar residues" evidence="1">
    <location>
        <begin position="64"/>
        <end position="73"/>
    </location>
</feature>
<sequence length="377" mass="41082">MSFNRPYSTLHSPDEPQQFSLHTPIEGPGSRNLYSSPHNGDEPAPQSPVYDQSPLTFPPPPTSHMATERQQIQPMPAPGLSQPGQPAQPAVNAHFFPAPPTSIPYQVSSAHPSPPNTPGLPPIPGVETIAMTPQPARSPPPPFDHYPGLPQQPRSPPPAFDTHEPHPSAAHPQDPSQVGFVRPPMPPVPIQTPSYNPSDANTGPRTPKTPTYTPGAAAGPNGGVHAPGQIGHPNQRNGVQKYQHGMCDCMGDIPTCCLGYWCPCILYSRTYHRLKTAPKSNIERHHSCNIHCGIFCLLAPVSFVLTTLQRSRIRENYRIEGSVASDCVKAYCCSCCVLIQDDREVRHREDQRRQFEGPGSGVVGEGGYRRQPTMTYP</sequence>
<dbReference type="EMBL" id="VXIS01000019">
    <property type="protein sequence ID" value="KAA8912908.1"/>
    <property type="molecule type" value="Genomic_DNA"/>
</dbReference>
<feature type="region of interest" description="Disordered" evidence="1">
    <location>
        <begin position="1"/>
        <end position="211"/>
    </location>
</feature>
<organism evidence="2 3">
    <name type="scientific">Sphaerosporella brunnea</name>
    <dbReference type="NCBI Taxonomy" id="1250544"/>
    <lineage>
        <taxon>Eukaryota</taxon>
        <taxon>Fungi</taxon>
        <taxon>Dikarya</taxon>
        <taxon>Ascomycota</taxon>
        <taxon>Pezizomycotina</taxon>
        <taxon>Pezizomycetes</taxon>
        <taxon>Pezizales</taxon>
        <taxon>Pyronemataceae</taxon>
        <taxon>Sphaerosporella</taxon>
    </lineage>
</organism>
<dbReference type="AlphaFoldDB" id="A0A5J5F7W9"/>
<reference evidence="2 3" key="1">
    <citation type="submission" date="2019-09" db="EMBL/GenBank/DDBJ databases">
        <title>Draft genome of the ectomycorrhizal ascomycete Sphaerosporella brunnea.</title>
        <authorList>
            <consortium name="DOE Joint Genome Institute"/>
            <person name="Benucci G.M."/>
            <person name="Marozzi G."/>
            <person name="Antonielli L."/>
            <person name="Sanchez S."/>
            <person name="Marco P."/>
            <person name="Wang X."/>
            <person name="Falini L.B."/>
            <person name="Barry K."/>
            <person name="Haridas S."/>
            <person name="Lipzen A."/>
            <person name="Labutti K."/>
            <person name="Grigoriev I.V."/>
            <person name="Murat C."/>
            <person name="Martin F."/>
            <person name="Albertini E."/>
            <person name="Donnini D."/>
            <person name="Bonito G."/>
        </authorList>
    </citation>
    <scope>NUCLEOTIDE SEQUENCE [LARGE SCALE GENOMIC DNA]</scope>
    <source>
        <strain evidence="2 3">Sb_GMNB300</strain>
    </source>
</reference>
<dbReference type="InParanoid" id="A0A5J5F7W9"/>
<dbReference type="InterPro" id="IPR006461">
    <property type="entry name" value="PLAC_motif_containing"/>
</dbReference>
<comment type="caution">
    <text evidence="2">The sequence shown here is derived from an EMBL/GenBank/DDBJ whole genome shotgun (WGS) entry which is preliminary data.</text>
</comment>
<dbReference type="Proteomes" id="UP000326924">
    <property type="component" value="Unassembled WGS sequence"/>
</dbReference>
<protein>
    <submittedName>
        <fullName evidence="2">PLAC8 family-domain-containing protein</fullName>
    </submittedName>
</protein>
<keyword evidence="3" id="KW-1185">Reference proteome</keyword>
<feature type="compositionally biased region" description="Polar residues" evidence="1">
    <location>
        <begin position="191"/>
        <end position="211"/>
    </location>
</feature>
<feature type="region of interest" description="Disordered" evidence="1">
    <location>
        <begin position="349"/>
        <end position="377"/>
    </location>
</feature>
<evidence type="ECO:0000313" key="3">
    <source>
        <dbReference type="Proteomes" id="UP000326924"/>
    </source>
</evidence>
<dbReference type="PANTHER" id="PTHR15907">
    <property type="entry name" value="DUF614 FAMILY PROTEIN-RELATED"/>
    <property type="match status" value="1"/>
</dbReference>
<name>A0A5J5F7W9_9PEZI</name>
<proteinExistence type="predicted"/>
<evidence type="ECO:0000313" key="2">
    <source>
        <dbReference type="EMBL" id="KAA8912908.1"/>
    </source>
</evidence>
<dbReference type="Pfam" id="PF04749">
    <property type="entry name" value="PLAC8"/>
    <property type="match status" value="1"/>
</dbReference>
<dbReference type="OrthoDB" id="1045822at2759"/>
<feature type="compositionally biased region" description="Pro residues" evidence="1">
    <location>
        <begin position="112"/>
        <end position="124"/>
    </location>
</feature>
<accession>A0A5J5F7W9</accession>